<evidence type="ECO:0000256" key="4">
    <source>
        <dbReference type="ARBA" id="ARBA00023136"/>
    </source>
</evidence>
<feature type="transmembrane region" description="Helical" evidence="5">
    <location>
        <begin position="114"/>
        <end position="131"/>
    </location>
</feature>
<dbReference type="Pfam" id="PF04932">
    <property type="entry name" value="Wzy_C"/>
    <property type="match status" value="1"/>
</dbReference>
<organism evidence="7 8">
    <name type="scientific">Flexivirga caeni</name>
    <dbReference type="NCBI Taxonomy" id="2294115"/>
    <lineage>
        <taxon>Bacteria</taxon>
        <taxon>Bacillati</taxon>
        <taxon>Actinomycetota</taxon>
        <taxon>Actinomycetes</taxon>
        <taxon>Micrococcales</taxon>
        <taxon>Dermacoccaceae</taxon>
        <taxon>Flexivirga</taxon>
    </lineage>
</organism>
<name>A0A3M9M9E1_9MICO</name>
<accession>A0A3M9M9E1</accession>
<dbReference type="OrthoDB" id="5243524at2"/>
<keyword evidence="3 5" id="KW-1133">Transmembrane helix</keyword>
<keyword evidence="2 5" id="KW-0812">Transmembrane</keyword>
<feature type="transmembrane region" description="Helical" evidence="5">
    <location>
        <begin position="307"/>
        <end position="325"/>
    </location>
</feature>
<comment type="subcellular location">
    <subcellularLocation>
        <location evidence="1">Membrane</location>
        <topology evidence="1">Multi-pass membrane protein</topology>
    </subcellularLocation>
</comment>
<keyword evidence="7" id="KW-0436">Ligase</keyword>
<dbReference type="Proteomes" id="UP000271678">
    <property type="component" value="Unassembled WGS sequence"/>
</dbReference>
<dbReference type="PANTHER" id="PTHR37422">
    <property type="entry name" value="TEICHURONIC ACID BIOSYNTHESIS PROTEIN TUAE"/>
    <property type="match status" value="1"/>
</dbReference>
<feature type="transmembrane region" description="Helical" evidence="5">
    <location>
        <begin position="196"/>
        <end position="215"/>
    </location>
</feature>
<evidence type="ECO:0000313" key="8">
    <source>
        <dbReference type="Proteomes" id="UP000271678"/>
    </source>
</evidence>
<evidence type="ECO:0000313" key="7">
    <source>
        <dbReference type="EMBL" id="RNI21178.1"/>
    </source>
</evidence>
<keyword evidence="4 5" id="KW-0472">Membrane</keyword>
<feature type="transmembrane region" description="Helical" evidence="5">
    <location>
        <begin position="143"/>
        <end position="163"/>
    </location>
</feature>
<evidence type="ECO:0000259" key="6">
    <source>
        <dbReference type="Pfam" id="PF04932"/>
    </source>
</evidence>
<reference evidence="7 8" key="1">
    <citation type="submission" date="2018-11" db="EMBL/GenBank/DDBJ databases">
        <title>Draft genome of Simplicispira Flexivirga sp. BO-16.</title>
        <authorList>
            <person name="Im W.T."/>
        </authorList>
    </citation>
    <scope>NUCLEOTIDE SEQUENCE [LARGE SCALE GENOMIC DNA]</scope>
    <source>
        <strain evidence="7 8">BO-16</strain>
    </source>
</reference>
<feature type="transmembrane region" description="Helical" evidence="5">
    <location>
        <begin position="337"/>
        <end position="359"/>
    </location>
</feature>
<comment type="caution">
    <text evidence="7">The sequence shown here is derived from an EMBL/GenBank/DDBJ whole genome shotgun (WGS) entry which is preliminary data.</text>
</comment>
<feature type="transmembrane region" description="Helical" evidence="5">
    <location>
        <begin position="403"/>
        <end position="424"/>
    </location>
</feature>
<feature type="transmembrane region" description="Helical" evidence="5">
    <location>
        <begin position="379"/>
        <end position="397"/>
    </location>
</feature>
<sequence>MASTAETDVAPARHSTLPASSVLSAYFAFLMVLPARLIIGSLGSMGAPATLLSTVLFAWWVWDQAHRSRRAAGTWLRRITLAFLLVMLLVYAHAMTLPLPGPEISPADSGMLKILAMCGLILTACDGIDSVSDWRRLLERMALGGSLVGILGLLQFATGQLLVDKISVPGLSVSSAAQAITRGAFLRPSGTSTHPIEYGAVIGMLIPLSANLAITATKRKTWRWIQLTVMVCVVGVTLSRTALICGALSLLIVVPSWPRTARRNAAIGGIILIAIGWVAVPGLVGTVRGLFTDLSGNTSVESRTNSYGVAFRFIGHHVLLGRGYGTFLPQYWILDNLYLTFAIETGLVGLAALLCLLYCGARSAYRASRMFADQEDAMLAKALVASVVSGGLSLAFFDGFSFPQSAGCLYLAIGLSGAAVRLAARSSAPRLADGWHGSRGESGS</sequence>
<keyword evidence="8" id="KW-1185">Reference proteome</keyword>
<dbReference type="PANTHER" id="PTHR37422:SF13">
    <property type="entry name" value="LIPOPOLYSACCHARIDE BIOSYNTHESIS PROTEIN PA4999-RELATED"/>
    <property type="match status" value="1"/>
</dbReference>
<protein>
    <submittedName>
        <fullName evidence="7">O-antigen ligase domain-containing protein</fullName>
    </submittedName>
</protein>
<evidence type="ECO:0000256" key="1">
    <source>
        <dbReference type="ARBA" id="ARBA00004141"/>
    </source>
</evidence>
<gene>
    <name evidence="7" type="ORF">EFY87_12980</name>
</gene>
<dbReference type="EMBL" id="RJJQ01000012">
    <property type="protein sequence ID" value="RNI21178.1"/>
    <property type="molecule type" value="Genomic_DNA"/>
</dbReference>
<feature type="transmembrane region" description="Helical" evidence="5">
    <location>
        <begin position="227"/>
        <end position="253"/>
    </location>
</feature>
<evidence type="ECO:0000256" key="3">
    <source>
        <dbReference type="ARBA" id="ARBA00022989"/>
    </source>
</evidence>
<dbReference type="InterPro" id="IPR007016">
    <property type="entry name" value="O-antigen_ligase-rel_domated"/>
</dbReference>
<evidence type="ECO:0000256" key="2">
    <source>
        <dbReference type="ARBA" id="ARBA00022692"/>
    </source>
</evidence>
<dbReference type="GO" id="GO:0016874">
    <property type="term" value="F:ligase activity"/>
    <property type="evidence" value="ECO:0007669"/>
    <property type="project" value="UniProtKB-KW"/>
</dbReference>
<dbReference type="InterPro" id="IPR051533">
    <property type="entry name" value="WaaL-like"/>
</dbReference>
<dbReference type="AlphaFoldDB" id="A0A3M9M9E1"/>
<feature type="domain" description="O-antigen ligase-related" evidence="6">
    <location>
        <begin position="229"/>
        <end position="354"/>
    </location>
</feature>
<feature type="transmembrane region" description="Helical" evidence="5">
    <location>
        <begin position="21"/>
        <end position="39"/>
    </location>
</feature>
<dbReference type="GO" id="GO:0016020">
    <property type="term" value="C:membrane"/>
    <property type="evidence" value="ECO:0007669"/>
    <property type="project" value="UniProtKB-SubCell"/>
</dbReference>
<feature type="transmembrane region" description="Helical" evidence="5">
    <location>
        <begin position="265"/>
        <end position="287"/>
    </location>
</feature>
<evidence type="ECO:0000256" key="5">
    <source>
        <dbReference type="SAM" id="Phobius"/>
    </source>
</evidence>
<dbReference type="RefSeq" id="WP_123271897.1">
    <property type="nucleotide sequence ID" value="NZ_RJJQ01000012.1"/>
</dbReference>
<feature type="transmembrane region" description="Helical" evidence="5">
    <location>
        <begin position="45"/>
        <end position="63"/>
    </location>
</feature>
<feature type="transmembrane region" description="Helical" evidence="5">
    <location>
        <begin position="75"/>
        <end position="94"/>
    </location>
</feature>
<proteinExistence type="predicted"/>